<dbReference type="SUPFAM" id="SSF48371">
    <property type="entry name" value="ARM repeat"/>
    <property type="match status" value="1"/>
</dbReference>
<dbReference type="Proteomes" id="UP000199518">
    <property type="component" value="Unassembled WGS sequence"/>
</dbReference>
<sequence>MNLRFSTFALAVAFSATSQTIAADAPPRSTDPRVTIELFAESPQIKTPTGIDVDSRGRVFAIECNTHFRPEGYDGHPTDRLLILIDADHDGRCETVKTFADGFQFAMSVAVRPVWLDSVRLSGEQNPLKVDGLGLKDNSNTQPSTFNLKPSPNPQPFQVFLATRKAIFLLEDTDGDDVCDKQTQLAWLDTKGDYPHNGLAGFAFDALGWMYFGFGENLGAPYTLFSRESLSPVSSVESPEPEKKSVNSNSPSTLNPQRSTTFSGGAEGGNLYRMRPDGTQLSHWATGFWNPHASCVDAFGRLFSVDNDPDSRPPCRLLHIIEGGDYGYKFRNGRKGLHPFTSWNGEVPGTLPMVAGTGEAPSGILAYEHDALPEDYLGRLFVTSWGDHRIDTFVLKNKGASFESVAEPLIVGGENFRPVGIALAPNGSLYCTDWVLRDYKIHGKGRVWRIRPTDASKLAADARKNGEKETDRLKSKILNERRLAAKNIAGTQTGEAGLTAIVLNRSETQRARAEAAFAVVKNSQSVPGKRPFTRDALRSLWFALDDVSEAAFNSIGNCRISIPVADEAFVVLGHIPTDQDSFCTYMDLPRNHVEMQEELAVALLNLERQRFREPETGNSLCHPGLTAAYMTSDPFVTAAAINICASSLHAKKIFGTPSEPSQTSEYPFALTYRAIYPHDTNIALGLLKNMNPQIRRVAVQWAAEEDMKDLRPQVEAVLKSEPMTPELFLATLAALEMLDGKAPQDFDKTPPGKYVLPLLKDDKTPPAIRIQALKLIDPTDGSLGIDLLTKLSQSEDPQLKLEAVRTLALSNRPEAMNPLVEIVATPPASNRDPTMPIYEEAVLGLAGFVQNPATSERATGILLAALTHITGSKADADLAHEIALSLRPKASDPAVAAALKTEQQAVPASAGTSPQNDGDWRAALAAATNDDQQTAAMRGRIVFFHPNSAGCAKCHTVDGRGGKIGPDLSRAGSMFSREKLIDSILEPSKEISPQFTNWSMIATDGRVHTGMIVNENEGVTVLGQTDGTLVTLKTVDVEERTPQTTSVMPEKLEEKLTTRDFRDLLAFLQSLK</sequence>
<dbReference type="InterPro" id="IPR013427">
    <property type="entry name" value="Haem-bd_dom_put"/>
</dbReference>
<evidence type="ECO:0000313" key="9">
    <source>
        <dbReference type="Proteomes" id="UP000199518"/>
    </source>
</evidence>
<evidence type="ECO:0000256" key="5">
    <source>
        <dbReference type="SAM" id="MobiDB-lite"/>
    </source>
</evidence>
<dbReference type="Pfam" id="PF23500">
    <property type="entry name" value="DUF7133"/>
    <property type="match status" value="2"/>
</dbReference>
<dbReference type="PROSITE" id="PS51007">
    <property type="entry name" value="CYTC"/>
    <property type="match status" value="1"/>
</dbReference>
<feature type="signal peptide" evidence="6">
    <location>
        <begin position="1"/>
        <end position="22"/>
    </location>
</feature>
<evidence type="ECO:0000256" key="4">
    <source>
        <dbReference type="PROSITE-ProRule" id="PRU00433"/>
    </source>
</evidence>
<dbReference type="InterPro" id="IPR011041">
    <property type="entry name" value="Quinoprot_gluc/sorb_DH_b-prop"/>
</dbReference>
<dbReference type="OrthoDB" id="232040at2"/>
<dbReference type="Gene3D" id="2.120.10.30">
    <property type="entry name" value="TolB, C-terminal domain"/>
    <property type="match status" value="1"/>
</dbReference>
<evidence type="ECO:0000256" key="1">
    <source>
        <dbReference type="ARBA" id="ARBA00022617"/>
    </source>
</evidence>
<dbReference type="GO" id="GO:0009055">
    <property type="term" value="F:electron transfer activity"/>
    <property type="evidence" value="ECO:0007669"/>
    <property type="project" value="InterPro"/>
</dbReference>
<proteinExistence type="predicted"/>
<dbReference type="InterPro" id="IPR013428">
    <property type="entry name" value="Membrane-bound_put_N"/>
</dbReference>
<evidence type="ECO:0000313" key="8">
    <source>
        <dbReference type="EMBL" id="SFJ01394.1"/>
    </source>
</evidence>
<dbReference type="Gene3D" id="1.25.10.10">
    <property type="entry name" value="Leucine-rich Repeat Variant"/>
    <property type="match status" value="1"/>
</dbReference>
<dbReference type="RefSeq" id="WP_092053067.1">
    <property type="nucleotide sequence ID" value="NZ_FOQD01000014.1"/>
</dbReference>
<dbReference type="GO" id="GO:0020037">
    <property type="term" value="F:heme binding"/>
    <property type="evidence" value="ECO:0007669"/>
    <property type="project" value="InterPro"/>
</dbReference>
<dbReference type="PANTHER" id="PTHR33546:SF1">
    <property type="entry name" value="LARGE, MULTIFUNCTIONAL SECRETED PROTEIN"/>
    <property type="match status" value="1"/>
</dbReference>
<dbReference type="InterPro" id="IPR011042">
    <property type="entry name" value="6-blade_b-propeller_TolB-like"/>
</dbReference>
<dbReference type="InterPro" id="IPR036909">
    <property type="entry name" value="Cyt_c-like_dom_sf"/>
</dbReference>
<feature type="domain" description="Cytochrome c" evidence="7">
    <location>
        <begin position="934"/>
        <end position="1072"/>
    </location>
</feature>
<keyword evidence="3 4" id="KW-0408">Iron</keyword>
<dbReference type="SUPFAM" id="SSF50952">
    <property type="entry name" value="Soluble quinoprotein glucose dehydrogenase"/>
    <property type="match status" value="1"/>
</dbReference>
<dbReference type="STRING" id="1576369.SAMN05421753_114132"/>
<keyword evidence="2 4" id="KW-0479">Metal-binding</keyword>
<evidence type="ECO:0000256" key="6">
    <source>
        <dbReference type="SAM" id="SignalP"/>
    </source>
</evidence>
<protein>
    <submittedName>
        <fullName evidence="8">Putative membrane-bound dehydrogenase domain-containing protein</fullName>
    </submittedName>
</protein>
<dbReference type="InterPro" id="IPR011989">
    <property type="entry name" value="ARM-like"/>
</dbReference>
<dbReference type="InterPro" id="IPR055557">
    <property type="entry name" value="DUF7133"/>
</dbReference>
<dbReference type="GO" id="GO:0046872">
    <property type="term" value="F:metal ion binding"/>
    <property type="evidence" value="ECO:0007669"/>
    <property type="project" value="UniProtKB-KW"/>
</dbReference>
<keyword evidence="6" id="KW-0732">Signal</keyword>
<reference evidence="9" key="1">
    <citation type="submission" date="2016-10" db="EMBL/GenBank/DDBJ databases">
        <authorList>
            <person name="Varghese N."/>
            <person name="Submissions S."/>
        </authorList>
    </citation>
    <scope>NUCLEOTIDE SEQUENCE [LARGE SCALE GENOMIC DNA]</scope>
    <source>
        <strain evidence="9">DSM 26348</strain>
    </source>
</reference>
<evidence type="ECO:0000256" key="3">
    <source>
        <dbReference type="ARBA" id="ARBA00023004"/>
    </source>
</evidence>
<accession>A0A1I3MW97</accession>
<feature type="compositionally biased region" description="Polar residues" evidence="5">
    <location>
        <begin position="247"/>
        <end position="263"/>
    </location>
</feature>
<gene>
    <name evidence="8" type="ORF">SAMN05421753_114132</name>
</gene>
<keyword evidence="1 4" id="KW-0349">Heme</keyword>
<feature type="chain" id="PRO_5011693256" evidence="6">
    <location>
        <begin position="23"/>
        <end position="1072"/>
    </location>
</feature>
<dbReference type="Gene3D" id="1.10.760.10">
    <property type="entry name" value="Cytochrome c-like domain"/>
    <property type="match status" value="1"/>
</dbReference>
<dbReference type="PANTHER" id="PTHR33546">
    <property type="entry name" value="LARGE, MULTIFUNCTIONAL SECRETED PROTEIN-RELATED"/>
    <property type="match status" value="1"/>
</dbReference>
<name>A0A1I3MW97_9PLAN</name>
<dbReference type="InterPro" id="IPR016024">
    <property type="entry name" value="ARM-type_fold"/>
</dbReference>
<evidence type="ECO:0000256" key="2">
    <source>
        <dbReference type="ARBA" id="ARBA00022723"/>
    </source>
</evidence>
<dbReference type="NCBIfam" id="TIGR02604">
    <property type="entry name" value="Piru_Ver_Nterm"/>
    <property type="match status" value="1"/>
</dbReference>
<keyword evidence="9" id="KW-1185">Reference proteome</keyword>
<dbReference type="EMBL" id="FOQD01000014">
    <property type="protein sequence ID" value="SFJ01394.1"/>
    <property type="molecule type" value="Genomic_DNA"/>
</dbReference>
<dbReference type="NCBIfam" id="TIGR02603">
    <property type="entry name" value="CxxCH_TIGR02603"/>
    <property type="match status" value="1"/>
</dbReference>
<evidence type="ECO:0000259" key="7">
    <source>
        <dbReference type="PROSITE" id="PS51007"/>
    </source>
</evidence>
<dbReference type="SUPFAM" id="SSF46626">
    <property type="entry name" value="Cytochrome c"/>
    <property type="match status" value="1"/>
</dbReference>
<organism evidence="8 9">
    <name type="scientific">Planctomicrobium piriforme</name>
    <dbReference type="NCBI Taxonomy" id="1576369"/>
    <lineage>
        <taxon>Bacteria</taxon>
        <taxon>Pseudomonadati</taxon>
        <taxon>Planctomycetota</taxon>
        <taxon>Planctomycetia</taxon>
        <taxon>Planctomycetales</taxon>
        <taxon>Planctomycetaceae</taxon>
        <taxon>Planctomicrobium</taxon>
    </lineage>
</organism>
<dbReference type="AlphaFoldDB" id="A0A1I3MW97"/>
<dbReference type="InterPro" id="IPR009056">
    <property type="entry name" value="Cyt_c-like_dom"/>
</dbReference>
<feature type="region of interest" description="Disordered" evidence="5">
    <location>
        <begin position="233"/>
        <end position="272"/>
    </location>
</feature>